<dbReference type="AlphaFoldDB" id="A0A7W9ZHM8"/>
<dbReference type="CDD" id="cd00882">
    <property type="entry name" value="Ras_like_GTPase"/>
    <property type="match status" value="1"/>
</dbReference>
<proteinExistence type="predicted"/>
<reference evidence="3 4" key="1">
    <citation type="submission" date="2020-08" db="EMBL/GenBank/DDBJ databases">
        <title>Genomic Encyclopedia of Type Strains, Phase IV (KMG-IV): sequencing the most valuable type-strain genomes for metagenomic binning, comparative biology and taxonomic classification.</title>
        <authorList>
            <person name="Goeker M."/>
        </authorList>
    </citation>
    <scope>NUCLEOTIDE SEQUENCE [LARGE SCALE GENOMIC DNA]</scope>
    <source>
        <strain evidence="3 4">DSM 11590</strain>
    </source>
</reference>
<dbReference type="InterPro" id="IPR027417">
    <property type="entry name" value="P-loop_NTPase"/>
</dbReference>
<dbReference type="Gene3D" id="3.40.50.300">
    <property type="entry name" value="P-loop containing nucleotide triphosphate hydrolases"/>
    <property type="match status" value="1"/>
</dbReference>
<evidence type="ECO:0000256" key="1">
    <source>
        <dbReference type="SAM" id="Phobius"/>
    </source>
</evidence>
<dbReference type="SUPFAM" id="SSF52540">
    <property type="entry name" value="P-loop containing nucleoside triphosphate hydrolases"/>
    <property type="match status" value="1"/>
</dbReference>
<organism evidence="3 4">
    <name type="scientific">Novispirillum itersonii</name>
    <name type="common">Aquaspirillum itersonii</name>
    <dbReference type="NCBI Taxonomy" id="189"/>
    <lineage>
        <taxon>Bacteria</taxon>
        <taxon>Pseudomonadati</taxon>
        <taxon>Pseudomonadota</taxon>
        <taxon>Alphaproteobacteria</taxon>
        <taxon>Rhodospirillales</taxon>
        <taxon>Novispirillaceae</taxon>
        <taxon>Novispirillum</taxon>
    </lineage>
</organism>
<gene>
    <name evidence="3" type="ORF">FHS48_003082</name>
</gene>
<dbReference type="GO" id="GO:0005525">
    <property type="term" value="F:GTP binding"/>
    <property type="evidence" value="ECO:0007669"/>
    <property type="project" value="InterPro"/>
</dbReference>
<feature type="transmembrane region" description="Helical" evidence="1">
    <location>
        <begin position="284"/>
        <end position="304"/>
    </location>
</feature>
<sequence length="411" mass="43058">MIWDRLKETLSGQGMDWWDRLTAAVLAPEPEVAASSGERAPPVVWLLGRTGSGKTSLIAALTGDSRAQVGDGIRPCTRASVVYDWPPQAPLLRFLDTRGLGEAGYDPAEDLALARDQAHVLLVVAKVNDPKQAAVLAVLKEIRADRRRRQWPLVVAQTGLHTLYPRGADHPAEYPYDPVSGEADASVPDPLRLALREQRALFSGLPGPAPHFVPVDFTLPEDGFSDPVFGLEALHQALCDAGIGHCLRQEQAAAADDSAAITAAAAPLIRGYALSAAAAGAVPVPYLGVGGLVSTAALLLRALAGRFGEDWTRSRLAEFGAALGTATLLGIGAGYGAREAAKLIPVAGTVVAGALNALAAGAVVYALGQAACVYLSARREGRAVDEAAVRAAFTQAYEEAKRMMREKTAAP</sequence>
<comment type="caution">
    <text evidence="3">The sequence shown here is derived from an EMBL/GenBank/DDBJ whole genome shotgun (WGS) entry which is preliminary data.</text>
</comment>
<protein>
    <submittedName>
        <fullName evidence="3">Uncharacterized protein (DUF697 family)</fullName>
    </submittedName>
</protein>
<dbReference type="EMBL" id="JACIIX010000012">
    <property type="protein sequence ID" value="MBB6211641.1"/>
    <property type="molecule type" value="Genomic_DNA"/>
</dbReference>
<keyword evidence="1" id="KW-0812">Transmembrane</keyword>
<dbReference type="Pfam" id="PF01926">
    <property type="entry name" value="MMR_HSR1"/>
    <property type="match status" value="1"/>
</dbReference>
<evidence type="ECO:0000313" key="3">
    <source>
        <dbReference type="EMBL" id="MBB6211641.1"/>
    </source>
</evidence>
<feature type="transmembrane region" description="Helical" evidence="1">
    <location>
        <begin position="343"/>
        <end position="368"/>
    </location>
</feature>
<dbReference type="RefSeq" id="WP_184264593.1">
    <property type="nucleotide sequence ID" value="NZ_JACIIX010000012.1"/>
</dbReference>
<accession>A0A7W9ZHM8</accession>
<dbReference type="Proteomes" id="UP000544872">
    <property type="component" value="Unassembled WGS sequence"/>
</dbReference>
<evidence type="ECO:0000259" key="2">
    <source>
        <dbReference type="Pfam" id="PF01926"/>
    </source>
</evidence>
<keyword evidence="1" id="KW-0472">Membrane</keyword>
<keyword evidence="4" id="KW-1185">Reference proteome</keyword>
<name>A0A7W9ZHM8_NOVIT</name>
<feature type="domain" description="G" evidence="2">
    <location>
        <begin position="44"/>
        <end position="141"/>
    </location>
</feature>
<dbReference type="InterPro" id="IPR006073">
    <property type="entry name" value="GTP-bd"/>
</dbReference>
<keyword evidence="1" id="KW-1133">Transmembrane helix</keyword>
<feature type="transmembrane region" description="Helical" evidence="1">
    <location>
        <begin position="316"/>
        <end position="337"/>
    </location>
</feature>
<evidence type="ECO:0000313" key="4">
    <source>
        <dbReference type="Proteomes" id="UP000544872"/>
    </source>
</evidence>